<feature type="compositionally biased region" description="Polar residues" evidence="10">
    <location>
        <begin position="449"/>
        <end position="462"/>
    </location>
</feature>
<keyword evidence="6 9" id="KW-0560">Oxidoreductase</keyword>
<comment type="similarity">
    <text evidence="9">Belongs to the aldehyde dehydrogenase family.</text>
</comment>
<evidence type="ECO:0000256" key="6">
    <source>
        <dbReference type="ARBA" id="ARBA00023002"/>
    </source>
</evidence>
<evidence type="ECO:0000313" key="14">
    <source>
        <dbReference type="Proteomes" id="UP000591131"/>
    </source>
</evidence>
<dbReference type="InterPro" id="IPR029510">
    <property type="entry name" value="Ald_DH_CS_GLU"/>
</dbReference>
<feature type="active site" evidence="8">
    <location>
        <position position="328"/>
    </location>
</feature>
<dbReference type="EMBL" id="JAAPAO010000454">
    <property type="protein sequence ID" value="KAF4659385.1"/>
    <property type="molecule type" value="Genomic_DNA"/>
</dbReference>
<keyword evidence="4" id="KW-0378">Hydrolase</keyword>
<evidence type="ECO:0000259" key="12">
    <source>
        <dbReference type="SMART" id="SM00479"/>
    </source>
</evidence>
<keyword evidence="7" id="KW-0539">Nucleus</keyword>
<dbReference type="CDD" id="cd06145">
    <property type="entry name" value="REX1_like"/>
    <property type="match status" value="1"/>
</dbReference>
<keyword evidence="14" id="KW-1185">Reference proteome</keyword>
<dbReference type="AlphaFoldDB" id="A0A7J6LJC1"/>
<dbReference type="InterPro" id="IPR034922">
    <property type="entry name" value="REX1-like_exo"/>
</dbReference>
<feature type="region of interest" description="Disordered" evidence="10">
    <location>
        <begin position="1024"/>
        <end position="1088"/>
    </location>
</feature>
<comment type="caution">
    <text evidence="13">The sequence shown here is derived from an EMBL/GenBank/DDBJ whole genome shotgun (WGS) entry which is preliminary data.</text>
</comment>
<dbReference type="Gene3D" id="3.40.309.10">
    <property type="entry name" value="Aldehyde Dehydrogenase, Chain A, domain 2"/>
    <property type="match status" value="1"/>
</dbReference>
<feature type="region of interest" description="Disordered" evidence="10">
    <location>
        <begin position="442"/>
        <end position="462"/>
    </location>
</feature>
<feature type="transmembrane region" description="Helical" evidence="11">
    <location>
        <begin position="56"/>
        <end position="77"/>
    </location>
</feature>
<dbReference type="InterPro" id="IPR016161">
    <property type="entry name" value="Ald_DH/histidinol_DH"/>
</dbReference>
<reference evidence="13 14" key="1">
    <citation type="submission" date="2020-04" db="EMBL/GenBank/DDBJ databases">
        <title>Perkinsus chesapeaki whole genome sequence.</title>
        <authorList>
            <person name="Bogema D.R."/>
        </authorList>
    </citation>
    <scope>NUCLEOTIDE SEQUENCE [LARGE SCALE GENOMIC DNA]</scope>
    <source>
        <strain evidence="13">ATCC PRA-425</strain>
    </source>
</reference>
<dbReference type="GO" id="GO:0005634">
    <property type="term" value="C:nucleus"/>
    <property type="evidence" value="ECO:0007669"/>
    <property type="project" value="UniProtKB-SubCell"/>
</dbReference>
<evidence type="ECO:0000313" key="13">
    <source>
        <dbReference type="EMBL" id="KAF4659385.1"/>
    </source>
</evidence>
<accession>A0A7J6LJC1</accession>
<dbReference type="InterPro" id="IPR016160">
    <property type="entry name" value="Ald_DH_CS_CYS"/>
</dbReference>
<dbReference type="InterPro" id="IPR012337">
    <property type="entry name" value="RNaseH-like_sf"/>
</dbReference>
<organism evidence="13 14">
    <name type="scientific">Perkinsus chesapeaki</name>
    <name type="common">Clam parasite</name>
    <name type="synonym">Perkinsus andrewsi</name>
    <dbReference type="NCBI Taxonomy" id="330153"/>
    <lineage>
        <taxon>Eukaryota</taxon>
        <taxon>Sar</taxon>
        <taxon>Alveolata</taxon>
        <taxon>Perkinsozoa</taxon>
        <taxon>Perkinsea</taxon>
        <taxon>Perkinsida</taxon>
        <taxon>Perkinsidae</taxon>
        <taxon>Perkinsus</taxon>
    </lineage>
</organism>
<keyword evidence="11" id="KW-0812">Transmembrane</keyword>
<evidence type="ECO:0000256" key="5">
    <source>
        <dbReference type="ARBA" id="ARBA00022839"/>
    </source>
</evidence>
<comment type="subcellular location">
    <subcellularLocation>
        <location evidence="1">Nucleus</location>
    </subcellularLocation>
</comment>
<dbReference type="GO" id="GO:0016620">
    <property type="term" value="F:oxidoreductase activity, acting on the aldehyde or oxo group of donors, NAD or NADP as acceptor"/>
    <property type="evidence" value="ECO:0007669"/>
    <property type="project" value="InterPro"/>
</dbReference>
<evidence type="ECO:0000256" key="9">
    <source>
        <dbReference type="RuleBase" id="RU003345"/>
    </source>
</evidence>
<evidence type="ECO:0000256" key="4">
    <source>
        <dbReference type="ARBA" id="ARBA00022801"/>
    </source>
</evidence>
<dbReference type="SUPFAM" id="SSF53098">
    <property type="entry name" value="Ribonuclease H-like"/>
    <property type="match status" value="1"/>
</dbReference>
<gene>
    <name evidence="13" type="ORF">FOL47_007601</name>
</gene>
<evidence type="ECO:0000256" key="7">
    <source>
        <dbReference type="ARBA" id="ARBA00023242"/>
    </source>
</evidence>
<feature type="compositionally biased region" description="Low complexity" evidence="10">
    <location>
        <begin position="1024"/>
        <end position="1040"/>
    </location>
</feature>
<dbReference type="Gene3D" id="3.30.420.10">
    <property type="entry name" value="Ribonuclease H-like superfamily/Ribonuclease H"/>
    <property type="match status" value="1"/>
</dbReference>
<keyword evidence="11" id="KW-1133">Transmembrane helix</keyword>
<dbReference type="InterPro" id="IPR016163">
    <property type="entry name" value="Ald_DH_C"/>
</dbReference>
<keyword evidence="5" id="KW-0269">Exonuclease</keyword>
<dbReference type="PROSITE" id="PS00070">
    <property type="entry name" value="ALDEHYDE_DEHYDR_CYS"/>
    <property type="match status" value="1"/>
</dbReference>
<proteinExistence type="inferred from homology"/>
<evidence type="ECO:0000256" key="3">
    <source>
        <dbReference type="ARBA" id="ARBA00022722"/>
    </source>
</evidence>
<sequence length="1088" mass="118601">MVSRVCSTTRIDHQWLLSLGVVHGITSIETPYRSLGSPIRKEEHTRNRVPEGSSRGVVVVLPILTSIFSSIIVKYTMSPLKVQTKLFINNEYVSAKSGKTLTSINPVDGEPIETVEVAGAEDIDIAVKAAREAFKTWKDSDGSFRRDCLYRLAQLMESHQDQLAQLESLDNGKPVSLAKAADINLCIKIYKYYAGWADKVLGNVVPVEGHNICLTVKEPIGVVGQIIPWNFPLLMQAWKLGPALAVGCTIVMKLSEKTPLTGLLFGQLIKEAGFPPGVVNIVNGGPEVGELIARHMDIDKVAFTGSSLTGPKILKASAESNMKKVTLELGGKSPMIVCDDADLDQALAASDIGLFLNHGQCCCAASRIYVQRGVYDEFVRKAVERAKSRKVGDPKDVASEQGPQVDKIQFDRVMSYIRSGIDEGADLLCGGKRLVKRPSSAINDGIRAPTSSEGSNTTASEWITPSPAHKVRKIRRVTSLAPHVKLQHLNQKAISVHDVQNFLLWATSSEAGVMPRWCVLENMHTIKNITVVMVPYFDIASLLEAAGKTAGGSNDYPFLTHAIRKCMRAGSWRPPSGAPPPNLEQTCPVLKQFLQLMVAKSKVPKELRPRTANSNEKPALIPIADYLMTTTNMIGSDFPVHSVSGVPPEGYVECHTPLGKHKRPVIPASAGEGVPAFVFNDKDYSNLLAIDCEMVDTADGLELARLSAVDSGAKTLLDMFVKPGKPVLDYKTEFSGITKESLLGVTATLADAQAALMELMDADTILVGHGLENDLKTLKMVHRRIIDTSDLYPHPAGPPRKSALSYLVRKVLKSRMSRESTGVHDSTEDALQAMRLSILKFAKGPYWHPDDEDKCRLSLASLVGGIRLHGEDADRATMLQRYGERAMTGVLMPGEEAKSSEPRVQLHVLRGFQRWCELQQSGTGSVHKSGRASSKQHKRMVMMKIDLTIRKLLCDMSKNDLLVVFSGCGDMAQYATAYDNYKKSGQYEAKRLLELSREKVARSFTMFTSVADVPAEILTTAQVAGAPAAPPSSSSSAPSAESREALSEESCEESSEEAFTFPVQGEPSTEEAQLSSPQPHDDDDDEST</sequence>
<dbReference type="OrthoDB" id="8191639at2759"/>
<dbReference type="PROSITE" id="PS00687">
    <property type="entry name" value="ALDEHYDE_DEHYDR_GLU"/>
    <property type="match status" value="1"/>
</dbReference>
<dbReference type="InterPro" id="IPR016162">
    <property type="entry name" value="Ald_DH_N"/>
</dbReference>
<dbReference type="Pfam" id="PF00171">
    <property type="entry name" value="Aldedh"/>
    <property type="match status" value="1"/>
</dbReference>
<comment type="similarity">
    <text evidence="2">Belongs to the REXO1/REXO3 family.</text>
</comment>
<protein>
    <recommendedName>
        <fullName evidence="12">Exonuclease domain-containing protein</fullName>
    </recommendedName>
</protein>
<dbReference type="SMART" id="SM00479">
    <property type="entry name" value="EXOIII"/>
    <property type="match status" value="1"/>
</dbReference>
<dbReference type="InterPro" id="IPR036397">
    <property type="entry name" value="RNaseH_sf"/>
</dbReference>
<evidence type="ECO:0000256" key="11">
    <source>
        <dbReference type="SAM" id="Phobius"/>
    </source>
</evidence>
<dbReference type="SUPFAM" id="SSF53720">
    <property type="entry name" value="ALDH-like"/>
    <property type="match status" value="1"/>
</dbReference>
<feature type="compositionally biased region" description="Acidic residues" evidence="10">
    <location>
        <begin position="1047"/>
        <end position="1056"/>
    </location>
</feature>
<dbReference type="Proteomes" id="UP000591131">
    <property type="component" value="Unassembled WGS sequence"/>
</dbReference>
<dbReference type="FunFam" id="3.40.605.10:FF:000001">
    <property type="entry name" value="Aldehyde dehydrogenase 1"/>
    <property type="match status" value="1"/>
</dbReference>
<dbReference type="Pfam" id="PF00929">
    <property type="entry name" value="RNase_T"/>
    <property type="match status" value="1"/>
</dbReference>
<keyword evidence="3" id="KW-0540">Nuclease</keyword>
<dbReference type="InterPro" id="IPR013520">
    <property type="entry name" value="Ribonucl_H"/>
</dbReference>
<evidence type="ECO:0000256" key="10">
    <source>
        <dbReference type="SAM" id="MobiDB-lite"/>
    </source>
</evidence>
<evidence type="ECO:0000256" key="8">
    <source>
        <dbReference type="PROSITE-ProRule" id="PRU10007"/>
    </source>
</evidence>
<name>A0A7J6LJC1_PERCH</name>
<dbReference type="GO" id="GO:0003676">
    <property type="term" value="F:nucleic acid binding"/>
    <property type="evidence" value="ECO:0007669"/>
    <property type="project" value="InterPro"/>
</dbReference>
<dbReference type="Gene3D" id="3.40.605.10">
    <property type="entry name" value="Aldehyde Dehydrogenase, Chain A, domain 1"/>
    <property type="match status" value="1"/>
</dbReference>
<dbReference type="PANTHER" id="PTHR11699">
    <property type="entry name" value="ALDEHYDE DEHYDROGENASE-RELATED"/>
    <property type="match status" value="1"/>
</dbReference>
<keyword evidence="11" id="KW-0472">Membrane</keyword>
<dbReference type="InterPro" id="IPR015590">
    <property type="entry name" value="Aldehyde_DH_dom"/>
</dbReference>
<dbReference type="GO" id="GO:0004527">
    <property type="term" value="F:exonuclease activity"/>
    <property type="evidence" value="ECO:0007669"/>
    <property type="project" value="UniProtKB-KW"/>
</dbReference>
<feature type="compositionally biased region" description="Polar residues" evidence="10">
    <location>
        <begin position="1066"/>
        <end position="1078"/>
    </location>
</feature>
<evidence type="ECO:0000256" key="2">
    <source>
        <dbReference type="ARBA" id="ARBA00006357"/>
    </source>
</evidence>
<dbReference type="GO" id="GO:0010629">
    <property type="term" value="P:negative regulation of gene expression"/>
    <property type="evidence" value="ECO:0007669"/>
    <property type="project" value="UniProtKB-ARBA"/>
</dbReference>
<evidence type="ECO:0000256" key="1">
    <source>
        <dbReference type="ARBA" id="ARBA00004123"/>
    </source>
</evidence>
<dbReference type="FunFam" id="3.30.420.10:FF:000031">
    <property type="entry name" value="RNA exonuclease 1"/>
    <property type="match status" value="1"/>
</dbReference>
<feature type="domain" description="Exonuclease" evidence="12">
    <location>
        <begin position="686"/>
        <end position="846"/>
    </location>
</feature>